<feature type="region of interest" description="Disordered" evidence="1">
    <location>
        <begin position="1"/>
        <end position="43"/>
    </location>
</feature>
<feature type="compositionally biased region" description="Basic and acidic residues" evidence="1">
    <location>
        <begin position="9"/>
        <end position="30"/>
    </location>
</feature>
<comment type="caution">
    <text evidence="2">The sequence shown here is derived from an EMBL/GenBank/DDBJ whole genome shotgun (WGS) entry which is preliminary data.</text>
</comment>
<dbReference type="EMBL" id="BMAT01013088">
    <property type="protein sequence ID" value="GFS05481.1"/>
    <property type="molecule type" value="Genomic_DNA"/>
</dbReference>
<sequence>MRGGVLKGRQKEVERVSERRDRGGRVEFDRKRKAAGLGKRERKKTVSLEEIKASDIRVMRVWVLRDKQ</sequence>
<proteinExistence type="predicted"/>
<organism evidence="2 3">
    <name type="scientific">Elysia marginata</name>
    <dbReference type="NCBI Taxonomy" id="1093978"/>
    <lineage>
        <taxon>Eukaryota</taxon>
        <taxon>Metazoa</taxon>
        <taxon>Spiralia</taxon>
        <taxon>Lophotrochozoa</taxon>
        <taxon>Mollusca</taxon>
        <taxon>Gastropoda</taxon>
        <taxon>Heterobranchia</taxon>
        <taxon>Euthyneura</taxon>
        <taxon>Panpulmonata</taxon>
        <taxon>Sacoglossa</taxon>
        <taxon>Placobranchoidea</taxon>
        <taxon>Plakobranchidae</taxon>
        <taxon>Elysia</taxon>
    </lineage>
</organism>
<protein>
    <submittedName>
        <fullName evidence="2">Uncharacterized protein</fullName>
    </submittedName>
</protein>
<reference evidence="2 3" key="1">
    <citation type="journal article" date="2021" name="Elife">
        <title>Chloroplast acquisition without the gene transfer in kleptoplastic sea slugs, Plakobranchus ocellatus.</title>
        <authorList>
            <person name="Maeda T."/>
            <person name="Takahashi S."/>
            <person name="Yoshida T."/>
            <person name="Shimamura S."/>
            <person name="Takaki Y."/>
            <person name="Nagai Y."/>
            <person name="Toyoda A."/>
            <person name="Suzuki Y."/>
            <person name="Arimoto A."/>
            <person name="Ishii H."/>
            <person name="Satoh N."/>
            <person name="Nishiyama T."/>
            <person name="Hasebe M."/>
            <person name="Maruyama T."/>
            <person name="Minagawa J."/>
            <person name="Obokata J."/>
            <person name="Shigenobu S."/>
        </authorList>
    </citation>
    <scope>NUCLEOTIDE SEQUENCE [LARGE SCALE GENOMIC DNA]</scope>
</reference>
<evidence type="ECO:0000313" key="2">
    <source>
        <dbReference type="EMBL" id="GFS05481.1"/>
    </source>
</evidence>
<feature type="non-terminal residue" evidence="2">
    <location>
        <position position="68"/>
    </location>
</feature>
<evidence type="ECO:0000256" key="1">
    <source>
        <dbReference type="SAM" id="MobiDB-lite"/>
    </source>
</evidence>
<evidence type="ECO:0000313" key="3">
    <source>
        <dbReference type="Proteomes" id="UP000762676"/>
    </source>
</evidence>
<accession>A0AAV4I9Y4</accession>
<dbReference type="AlphaFoldDB" id="A0AAV4I9Y4"/>
<gene>
    <name evidence="2" type="ORF">ElyMa_006520900</name>
</gene>
<name>A0AAV4I9Y4_9GAST</name>
<keyword evidence="3" id="KW-1185">Reference proteome</keyword>
<dbReference type="Proteomes" id="UP000762676">
    <property type="component" value="Unassembled WGS sequence"/>
</dbReference>